<dbReference type="GO" id="GO:0003677">
    <property type="term" value="F:DNA binding"/>
    <property type="evidence" value="ECO:0007669"/>
    <property type="project" value="UniProtKB-KW"/>
</dbReference>
<dbReference type="KEGG" id="nue:C5F50_11425"/>
<dbReference type="NCBIfam" id="NF040570">
    <property type="entry name" value="guided_TnpB"/>
    <property type="match status" value="1"/>
</dbReference>
<evidence type="ECO:0000256" key="1">
    <source>
        <dbReference type="ARBA" id="ARBA00023125"/>
    </source>
</evidence>
<dbReference type="EMBL" id="CP026995">
    <property type="protein sequence ID" value="QLH07612.1"/>
    <property type="molecule type" value="Genomic_DNA"/>
</dbReference>
<dbReference type="InterPro" id="IPR010095">
    <property type="entry name" value="Cas12f1-like_TNB"/>
</dbReference>
<dbReference type="Proteomes" id="UP000509478">
    <property type="component" value="Chromosome"/>
</dbReference>
<reference evidence="3 4" key="1">
    <citation type="submission" date="2018-02" db="EMBL/GenBank/DDBJ databases">
        <title>Complete genome of Nitrosopumilus ureaphilus PS0.</title>
        <authorList>
            <person name="Qin W."/>
            <person name="Zheng Y."/>
            <person name="Stahl D.A."/>
        </authorList>
    </citation>
    <scope>NUCLEOTIDE SEQUENCE [LARGE SCALE GENOMIC DNA]</scope>
    <source>
        <strain evidence="3 4">PS0</strain>
    </source>
</reference>
<dbReference type="Pfam" id="PF07282">
    <property type="entry name" value="Cas12f1-like_TNB"/>
    <property type="match status" value="1"/>
</dbReference>
<organism evidence="3 4">
    <name type="scientific">Nitrosopumilus ureiphilus</name>
    <dbReference type="NCBI Taxonomy" id="1470067"/>
    <lineage>
        <taxon>Archaea</taxon>
        <taxon>Nitrososphaerota</taxon>
        <taxon>Nitrososphaeria</taxon>
        <taxon>Nitrosopumilales</taxon>
        <taxon>Nitrosopumilaceae</taxon>
        <taxon>Nitrosopumilus</taxon>
    </lineage>
</organism>
<keyword evidence="1" id="KW-0238">DNA-binding</keyword>
<feature type="domain" description="Cas12f1-like TNB" evidence="2">
    <location>
        <begin position="279"/>
        <end position="343"/>
    </location>
</feature>
<sequence length="384" mass="45058">MLHTKCVWQFHDKREELADVFNYFRLCTNEAIRISDEKNLTSRNTMHHELYEHLRNNSQYYAKYVHGSISVAKARLKLYRATKKKKPNANRPYMKRNMITLDNQTYKIIDNHLRFPIRAKQYIYIKLASYVLQKLESAKLGSITVTPEKLVISYSMEIQQKNPHSYVGIDRNLDNATSFDTNNKFMIYNLKKTNDIKQKYRQVKSHFKRNDARIRKKLFTKYGKKEKNRVHQLLHNVSKRITSQNQGIILEDIKGIRKLYRKGNGQGKKHRGKMNTWSFYELQRQIEYKAKWNGLPVQYVKAHGTSSKCAVCGIKLVPEEHRVMRCTVCKILIDRDENAAKNILARGLRFGPNAPQVEAMKQFQDAESIVASQEDGQIINIPMT</sequence>
<dbReference type="OrthoDB" id="12009at2157"/>
<name>A0A7D5M695_9ARCH</name>
<protein>
    <recommendedName>
        <fullName evidence="2">Cas12f1-like TNB domain-containing protein</fullName>
    </recommendedName>
</protein>
<dbReference type="AlphaFoldDB" id="A0A7D5M695"/>
<evidence type="ECO:0000313" key="3">
    <source>
        <dbReference type="EMBL" id="QLH07612.1"/>
    </source>
</evidence>
<dbReference type="SUPFAM" id="SSF75712">
    <property type="entry name" value="Rad50 coiled-coil Zn hook"/>
    <property type="match status" value="1"/>
</dbReference>
<dbReference type="RefSeq" id="WP_179371488.1">
    <property type="nucleotide sequence ID" value="NZ_CP026995.1"/>
</dbReference>
<proteinExistence type="predicted"/>
<accession>A0A7D5M695</accession>
<dbReference type="GeneID" id="56068733"/>
<evidence type="ECO:0000259" key="2">
    <source>
        <dbReference type="Pfam" id="PF07282"/>
    </source>
</evidence>
<gene>
    <name evidence="3" type="ORF">C5F50_11425</name>
</gene>
<dbReference type="NCBIfam" id="TIGR01766">
    <property type="entry name" value="IS200/IS605 family accessory protein TnpB-like domain"/>
    <property type="match status" value="1"/>
</dbReference>
<keyword evidence="4" id="KW-1185">Reference proteome</keyword>
<evidence type="ECO:0000313" key="4">
    <source>
        <dbReference type="Proteomes" id="UP000509478"/>
    </source>
</evidence>